<evidence type="ECO:0000313" key="2">
    <source>
        <dbReference type="EMBL" id="KKA31048.1"/>
    </source>
</evidence>
<protein>
    <submittedName>
        <fullName evidence="2">Uncharacterized protein</fullName>
    </submittedName>
</protein>
<dbReference type="GO" id="GO:1990810">
    <property type="term" value="P:microtubule anchoring at mitotic spindle pole body"/>
    <property type="evidence" value="ECO:0007669"/>
    <property type="project" value="TreeGrafter"/>
</dbReference>
<dbReference type="SUPFAM" id="SSF82171">
    <property type="entry name" value="DPP6 N-terminal domain-like"/>
    <property type="match status" value="1"/>
</dbReference>
<feature type="region of interest" description="Disordered" evidence="1">
    <location>
        <begin position="526"/>
        <end position="547"/>
    </location>
</feature>
<accession>A0A0F4ZMG7</accession>
<proteinExistence type="predicted"/>
<evidence type="ECO:0000313" key="3">
    <source>
        <dbReference type="Proteomes" id="UP000033483"/>
    </source>
</evidence>
<organism evidence="2 3">
    <name type="scientific">Thielaviopsis punctulata</name>
    <dbReference type="NCBI Taxonomy" id="72032"/>
    <lineage>
        <taxon>Eukaryota</taxon>
        <taxon>Fungi</taxon>
        <taxon>Dikarya</taxon>
        <taxon>Ascomycota</taxon>
        <taxon>Pezizomycotina</taxon>
        <taxon>Sordariomycetes</taxon>
        <taxon>Hypocreomycetidae</taxon>
        <taxon>Microascales</taxon>
        <taxon>Ceratocystidaceae</taxon>
        <taxon>Thielaviopsis</taxon>
    </lineage>
</organism>
<dbReference type="GO" id="GO:0005815">
    <property type="term" value="C:microtubule organizing center"/>
    <property type="evidence" value="ECO:0007669"/>
    <property type="project" value="TreeGrafter"/>
</dbReference>
<sequence>MHGSPVFKSSVLCATSCDGTHLATLVHNKLLIREVRTLHAIHEVIVSSDVASSAFLLLWAPSSTKILVAATDRLVVYSAFDNSFKAVVKSPASSAARPSHVQFGPTDKELVVVSQFGLRLALVNLVASSAIEIAHPKFGQPRGFSFRAGSKHLALLTRFSGKDCISIHTPESRAIDTSFYPDTIDAQGVAWVSNGRWLAVWESPAQGHKVLLYTPDGHLFNTWTGPPDNASEPQHYDIGAGVKHCHLDASTMKAALCDYTRAITILDLSVGHQLVRLVHPQMVIPVNTLQVWQEQQRDKTATIQSSFMRTTHAFSPPERKSLAPVGSETIPGCLMAEFDSSSNLLATVVEEYRSTLWIWDLTDSDLRAVVLFHGSISRISWHPQTPELLLITTAAAEGGPSNAAYVWDPLSEGPRAMPFPAQPVKPGKAVPRLRAHWVAHMTEPPVVLLNDGSNGTMVALSEEGEQQVDSKMGNDGLWENAVLTAKVLHKSAPNMKLVEDVEMTFTDDGTTKLDDTFFFKGVKPSAEGGLREKPKGNPLLQKAHLRK</sequence>
<gene>
    <name evidence="2" type="ORF">TD95_002973</name>
</gene>
<dbReference type="AlphaFoldDB" id="A0A0F4ZMG7"/>
<dbReference type="Proteomes" id="UP000033483">
    <property type="component" value="Unassembled WGS sequence"/>
</dbReference>
<name>A0A0F4ZMG7_9PEZI</name>
<comment type="caution">
    <text evidence="2">The sequence shown here is derived from an EMBL/GenBank/DDBJ whole genome shotgun (WGS) entry which is preliminary data.</text>
</comment>
<dbReference type="GO" id="GO:1990811">
    <property type="term" value="C:MWP complex"/>
    <property type="evidence" value="ECO:0007669"/>
    <property type="project" value="TreeGrafter"/>
</dbReference>
<reference evidence="2 3" key="1">
    <citation type="submission" date="2015-03" db="EMBL/GenBank/DDBJ databases">
        <authorList>
            <person name="Radwan O."/>
            <person name="Al-Naeli F.A."/>
            <person name="Rendon G.A."/>
            <person name="Fields C."/>
        </authorList>
    </citation>
    <scope>NUCLEOTIDE SEQUENCE [LARGE SCALE GENOMIC DNA]</scope>
    <source>
        <strain evidence="2">CR-DP1</strain>
    </source>
</reference>
<dbReference type="EMBL" id="LAEV01000102">
    <property type="protein sequence ID" value="KKA31048.1"/>
    <property type="molecule type" value="Genomic_DNA"/>
</dbReference>
<evidence type="ECO:0000256" key="1">
    <source>
        <dbReference type="SAM" id="MobiDB-lite"/>
    </source>
</evidence>
<dbReference type="InterPro" id="IPR052778">
    <property type="entry name" value="Centrosome-WD_assoc"/>
</dbReference>
<dbReference type="PANTHER" id="PTHR16220">
    <property type="entry name" value="WD REPEAT PROTEIN 8-RELATED"/>
    <property type="match status" value="1"/>
</dbReference>
<dbReference type="PANTHER" id="PTHR16220:SF0">
    <property type="entry name" value="WD REPEAT-CONTAINING PROTEIN WRAP73"/>
    <property type="match status" value="1"/>
</dbReference>
<keyword evidence="3" id="KW-1185">Reference proteome</keyword>
<dbReference type="OrthoDB" id="308690at2759"/>